<gene>
    <name evidence="1" type="ORF">WICPIJ_010058</name>
</gene>
<keyword evidence="2" id="KW-1185">Reference proteome</keyword>
<protein>
    <submittedName>
        <fullName evidence="1">Uncharacterized protein</fullName>
    </submittedName>
</protein>
<dbReference type="EMBL" id="JAEUBG010005807">
    <property type="protein sequence ID" value="KAH3672373.1"/>
    <property type="molecule type" value="Genomic_DNA"/>
</dbReference>
<dbReference type="OrthoDB" id="2224399at2759"/>
<evidence type="ECO:0000313" key="2">
    <source>
        <dbReference type="Proteomes" id="UP000774326"/>
    </source>
</evidence>
<comment type="caution">
    <text evidence="1">The sequence shown here is derived from an EMBL/GenBank/DDBJ whole genome shotgun (WGS) entry which is preliminary data.</text>
</comment>
<proteinExistence type="predicted"/>
<sequence>MLTTPWIDIIGLTTTDPKLLSFLESKGLILDPSQIKKLSNSTLYYNIYNKGIAFCFVNDKLDSIDFYSIDPKFQTVDVSLLPFAEMLSRDSTGKDLVEKFGEPLEKGGGFSQKMDIWMRWERFQVEINDKSWETAKDSNWKSITVF</sequence>
<name>A0A9P8PHD8_WICPI</name>
<reference evidence="1" key="1">
    <citation type="journal article" date="2021" name="Open Biol.">
        <title>Shared evolutionary footprints suggest mitochondrial oxidative damage underlies multiple complex I losses in fungi.</title>
        <authorList>
            <person name="Schikora-Tamarit M.A."/>
            <person name="Marcet-Houben M."/>
            <person name="Nosek J."/>
            <person name="Gabaldon T."/>
        </authorList>
    </citation>
    <scope>NUCLEOTIDE SEQUENCE</scope>
    <source>
        <strain evidence="1">CBS2887</strain>
    </source>
</reference>
<accession>A0A9P8PHD8</accession>
<reference evidence="1" key="2">
    <citation type="submission" date="2021-01" db="EMBL/GenBank/DDBJ databases">
        <authorList>
            <person name="Schikora-Tamarit M.A."/>
        </authorList>
    </citation>
    <scope>NUCLEOTIDE SEQUENCE</scope>
    <source>
        <strain evidence="1">CBS2887</strain>
    </source>
</reference>
<dbReference type="Proteomes" id="UP000774326">
    <property type="component" value="Unassembled WGS sequence"/>
</dbReference>
<organism evidence="1 2">
    <name type="scientific">Wickerhamomyces pijperi</name>
    <name type="common">Yeast</name>
    <name type="synonym">Pichia pijperi</name>
    <dbReference type="NCBI Taxonomy" id="599730"/>
    <lineage>
        <taxon>Eukaryota</taxon>
        <taxon>Fungi</taxon>
        <taxon>Dikarya</taxon>
        <taxon>Ascomycota</taxon>
        <taxon>Saccharomycotina</taxon>
        <taxon>Saccharomycetes</taxon>
        <taxon>Phaffomycetales</taxon>
        <taxon>Wickerhamomycetaceae</taxon>
        <taxon>Wickerhamomyces</taxon>
    </lineage>
</organism>
<evidence type="ECO:0000313" key="1">
    <source>
        <dbReference type="EMBL" id="KAH3672373.1"/>
    </source>
</evidence>
<dbReference type="AlphaFoldDB" id="A0A9P8PHD8"/>